<accession>A0A7R8WQW3</accession>
<organism evidence="1">
    <name type="scientific">Cyprideis torosa</name>
    <dbReference type="NCBI Taxonomy" id="163714"/>
    <lineage>
        <taxon>Eukaryota</taxon>
        <taxon>Metazoa</taxon>
        <taxon>Ecdysozoa</taxon>
        <taxon>Arthropoda</taxon>
        <taxon>Crustacea</taxon>
        <taxon>Oligostraca</taxon>
        <taxon>Ostracoda</taxon>
        <taxon>Podocopa</taxon>
        <taxon>Podocopida</taxon>
        <taxon>Cytherocopina</taxon>
        <taxon>Cytheroidea</taxon>
        <taxon>Cytherideidae</taxon>
        <taxon>Cyprideis</taxon>
    </lineage>
</organism>
<dbReference type="Pfam" id="PF00642">
    <property type="entry name" value="zf-CCCH"/>
    <property type="match status" value="1"/>
</dbReference>
<reference evidence="1" key="1">
    <citation type="submission" date="2020-11" db="EMBL/GenBank/DDBJ databases">
        <authorList>
            <person name="Tran Van P."/>
        </authorList>
    </citation>
    <scope>NUCLEOTIDE SEQUENCE</scope>
</reference>
<protein>
    <submittedName>
        <fullName evidence="1">Uncharacterized protein</fullName>
    </submittedName>
</protein>
<dbReference type="PROSITE" id="PS50103">
    <property type="entry name" value="ZF_C3H1"/>
    <property type="match status" value="1"/>
</dbReference>
<dbReference type="EMBL" id="OB679104">
    <property type="protein sequence ID" value="CAD7236448.1"/>
    <property type="molecule type" value="Genomic_DNA"/>
</dbReference>
<gene>
    <name evidence="1" type="ORF">CTOB1V02_LOCUS14263</name>
</gene>
<evidence type="ECO:0000313" key="1">
    <source>
        <dbReference type="EMBL" id="CAD7236448.1"/>
    </source>
</evidence>
<dbReference type="GO" id="GO:0046872">
    <property type="term" value="F:metal ion binding"/>
    <property type="evidence" value="ECO:0007669"/>
    <property type="project" value="InterPro"/>
</dbReference>
<dbReference type="InterPro" id="IPR000571">
    <property type="entry name" value="Znf_CCCH"/>
</dbReference>
<sequence length="77" mass="8465">MSTPALFENVRVWICAHQKSKLAEALKNIRESLPSRNPDAPVAAGDGELSTDDRRPPRAPCPHFVKTGVCRLGKRCP</sequence>
<name>A0A7R8WQW3_9CRUS</name>
<dbReference type="AlphaFoldDB" id="A0A7R8WQW3"/>
<feature type="non-terminal residue" evidence="1">
    <location>
        <position position="77"/>
    </location>
</feature>
<proteinExistence type="predicted"/>